<evidence type="ECO:0000313" key="2">
    <source>
        <dbReference type="Proteomes" id="UP000653127"/>
    </source>
</evidence>
<proteinExistence type="predicted"/>
<accession>A0A926DXP7</accession>
<comment type="caution">
    <text evidence="1">The sequence shown here is derived from an EMBL/GenBank/DDBJ whole genome shotgun (WGS) entry which is preliminary data.</text>
</comment>
<reference evidence="1" key="1">
    <citation type="submission" date="2020-08" db="EMBL/GenBank/DDBJ databases">
        <title>Genome public.</title>
        <authorList>
            <person name="Liu C."/>
            <person name="Sun Q."/>
        </authorList>
    </citation>
    <scope>NUCLEOTIDE SEQUENCE</scope>
    <source>
        <strain evidence="1">NSJ-31</strain>
    </source>
</reference>
<dbReference type="EMBL" id="JACRST010000003">
    <property type="protein sequence ID" value="MBC8546026.1"/>
    <property type="molecule type" value="Genomic_DNA"/>
</dbReference>
<gene>
    <name evidence="1" type="ORF">H8711_03635</name>
</gene>
<sequence length="105" mass="12139">MSEAKKEEQFLTYKGKPLVRCKNTIYYGSMKDKYVIMMQIQESQKDETIGLDVAQKVTIQLLSTDLDLRARDRIIKKSEKSSLYDAMDLASVWLERALKDGIKKS</sequence>
<dbReference type="RefSeq" id="WP_249282178.1">
    <property type="nucleotide sequence ID" value="NZ_JACRST010000003.1"/>
</dbReference>
<dbReference type="AlphaFoldDB" id="A0A926DXP7"/>
<name>A0A926DXP7_9FIRM</name>
<organism evidence="1 2">
    <name type="scientific">Ligaoa zhengdingensis</name>
    <dbReference type="NCBI Taxonomy" id="2763658"/>
    <lineage>
        <taxon>Bacteria</taxon>
        <taxon>Bacillati</taxon>
        <taxon>Bacillota</taxon>
        <taxon>Clostridia</taxon>
        <taxon>Eubacteriales</taxon>
        <taxon>Oscillospiraceae</taxon>
        <taxon>Ligaoa</taxon>
    </lineage>
</organism>
<evidence type="ECO:0000313" key="1">
    <source>
        <dbReference type="EMBL" id="MBC8546026.1"/>
    </source>
</evidence>
<dbReference type="Proteomes" id="UP000653127">
    <property type="component" value="Unassembled WGS sequence"/>
</dbReference>
<protein>
    <submittedName>
        <fullName evidence="1">Uncharacterized protein</fullName>
    </submittedName>
</protein>
<keyword evidence="2" id="KW-1185">Reference proteome</keyword>